<gene>
    <name evidence="1" type="ORF">TCAL_06028</name>
</gene>
<protein>
    <submittedName>
        <fullName evidence="1">Uncharacterized protein</fullName>
    </submittedName>
</protein>
<evidence type="ECO:0000313" key="1">
    <source>
        <dbReference type="EMBL" id="TRY73864.1"/>
    </source>
</evidence>
<organism evidence="1 2">
    <name type="scientific">Tigriopus californicus</name>
    <name type="common">Marine copepod</name>
    <dbReference type="NCBI Taxonomy" id="6832"/>
    <lineage>
        <taxon>Eukaryota</taxon>
        <taxon>Metazoa</taxon>
        <taxon>Ecdysozoa</taxon>
        <taxon>Arthropoda</taxon>
        <taxon>Crustacea</taxon>
        <taxon>Multicrustacea</taxon>
        <taxon>Hexanauplia</taxon>
        <taxon>Copepoda</taxon>
        <taxon>Harpacticoida</taxon>
        <taxon>Harpacticidae</taxon>
        <taxon>Tigriopus</taxon>
    </lineage>
</organism>
<reference evidence="1 2" key="1">
    <citation type="journal article" date="2018" name="Nat. Ecol. Evol.">
        <title>Genomic signatures of mitonuclear coevolution across populations of Tigriopus californicus.</title>
        <authorList>
            <person name="Barreto F.S."/>
            <person name="Watson E.T."/>
            <person name="Lima T.G."/>
            <person name="Willett C.S."/>
            <person name="Edmands S."/>
            <person name="Li W."/>
            <person name="Burton R.S."/>
        </authorList>
    </citation>
    <scope>NUCLEOTIDE SEQUENCE [LARGE SCALE GENOMIC DNA]</scope>
    <source>
        <strain evidence="1 2">San Diego</strain>
    </source>
</reference>
<dbReference type="Proteomes" id="UP000318571">
    <property type="component" value="Chromosome 3"/>
</dbReference>
<keyword evidence="2" id="KW-1185">Reference proteome</keyword>
<dbReference type="EMBL" id="VCGU01000007">
    <property type="protein sequence ID" value="TRY73864.1"/>
    <property type="molecule type" value="Genomic_DNA"/>
</dbReference>
<sequence>MNDRKMRSGSTSHLSWPSLPSEDLKIAKCRHYFECQLTLMMRVERMSRKDLQEREHPRLFLADGSHAVGFQDMDHFFTTAKASLSMGRGTGVIESASMRRIRQQCFIQP</sequence>
<dbReference type="AlphaFoldDB" id="A0A553P848"/>
<evidence type="ECO:0000313" key="2">
    <source>
        <dbReference type="Proteomes" id="UP000318571"/>
    </source>
</evidence>
<name>A0A553P848_TIGCA</name>
<accession>A0A553P848</accession>
<proteinExistence type="predicted"/>
<comment type="caution">
    <text evidence="1">The sequence shown here is derived from an EMBL/GenBank/DDBJ whole genome shotgun (WGS) entry which is preliminary data.</text>
</comment>